<dbReference type="InterPro" id="IPR018506">
    <property type="entry name" value="Cyt_B5_heme-BS"/>
</dbReference>
<dbReference type="FunFam" id="3.90.420.10:FF:000005">
    <property type="entry name" value="Nitrate reductase"/>
    <property type="match status" value="1"/>
</dbReference>
<dbReference type="InterPro" id="IPR008335">
    <property type="entry name" value="Mopterin_OxRdtase_euk"/>
</dbReference>
<comment type="cofactor">
    <cofactor evidence="2">
        <name>FAD</name>
        <dbReference type="ChEBI" id="CHEBI:57692"/>
    </cofactor>
</comment>
<dbReference type="Gene3D" id="3.40.50.80">
    <property type="entry name" value="Nucleotide-binding domain of ferredoxin-NADP reductase (FNR) module"/>
    <property type="match status" value="1"/>
</dbReference>
<dbReference type="Pfam" id="PF03404">
    <property type="entry name" value="Mo-co_dimer"/>
    <property type="match status" value="1"/>
</dbReference>
<dbReference type="AlphaFoldDB" id="A0A060T1U8"/>
<dbReference type="InterPro" id="IPR001433">
    <property type="entry name" value="OxRdtase_FAD/NAD-bd"/>
</dbReference>
<evidence type="ECO:0000256" key="9">
    <source>
        <dbReference type="ARBA" id="ARBA00022617"/>
    </source>
</evidence>
<evidence type="ECO:0000256" key="17">
    <source>
        <dbReference type="ARBA" id="ARBA00023157"/>
    </source>
</evidence>
<feature type="binding site" evidence="19">
    <location>
        <position position="126"/>
    </location>
    <ligand>
        <name>Mo-molybdopterin</name>
        <dbReference type="ChEBI" id="CHEBI:71302"/>
    </ligand>
    <ligandPart>
        <name>Mo</name>
        <dbReference type="ChEBI" id="CHEBI:28685"/>
    </ligandPart>
</feature>
<comment type="cofactor">
    <cofactor evidence="19">
        <name>Mo-molybdopterin</name>
        <dbReference type="ChEBI" id="CHEBI:71302"/>
    </cofactor>
    <text evidence="19">Binds 1 Mo-molybdopterin (Mo-MPT) cofactor per subunit.</text>
</comment>
<dbReference type="EMBL" id="HG937693">
    <property type="protein sequence ID" value="CDP34729.1"/>
    <property type="molecule type" value="Genomic_DNA"/>
</dbReference>
<evidence type="ECO:0000256" key="12">
    <source>
        <dbReference type="ARBA" id="ARBA00022827"/>
    </source>
</evidence>
<evidence type="ECO:0000259" key="21">
    <source>
        <dbReference type="PROSITE" id="PS51384"/>
    </source>
</evidence>
<evidence type="ECO:0000313" key="22">
    <source>
        <dbReference type="EMBL" id="CDP34729.1"/>
    </source>
</evidence>
<evidence type="ECO:0000256" key="16">
    <source>
        <dbReference type="ARBA" id="ARBA00023063"/>
    </source>
</evidence>
<evidence type="ECO:0000256" key="2">
    <source>
        <dbReference type="ARBA" id="ARBA00001974"/>
    </source>
</evidence>
<dbReference type="PROSITE" id="PS00559">
    <property type="entry name" value="MOLYBDOPTERIN_EUK"/>
    <property type="match status" value="1"/>
</dbReference>
<dbReference type="PRINTS" id="PR00371">
    <property type="entry name" value="FPNCR"/>
</dbReference>
<keyword evidence="11 19" id="KW-0479">Metal-binding</keyword>
<dbReference type="Pfam" id="PF00173">
    <property type="entry name" value="Cyt-b5"/>
    <property type="match status" value="1"/>
</dbReference>
<dbReference type="Pfam" id="PF00174">
    <property type="entry name" value="Oxidored_molyb"/>
    <property type="match status" value="1"/>
</dbReference>
<dbReference type="Pfam" id="PF00970">
    <property type="entry name" value="FAD_binding_6"/>
    <property type="match status" value="1"/>
</dbReference>
<dbReference type="PRINTS" id="PR00363">
    <property type="entry name" value="CYTOCHROMEB5"/>
</dbReference>
<evidence type="ECO:0000256" key="1">
    <source>
        <dbReference type="ARBA" id="ARBA00001971"/>
    </source>
</evidence>
<dbReference type="InterPro" id="IPR000572">
    <property type="entry name" value="OxRdtase_Mopterin-bd_dom"/>
</dbReference>
<comment type="subunit">
    <text evidence="5">Homodimer.</text>
</comment>
<dbReference type="InterPro" id="IPR036374">
    <property type="entry name" value="OxRdtase_Mopterin-bd_sf"/>
</dbReference>
<evidence type="ECO:0000259" key="20">
    <source>
        <dbReference type="PROSITE" id="PS50255"/>
    </source>
</evidence>
<dbReference type="SUPFAM" id="SSF63380">
    <property type="entry name" value="Riboflavin synthase domain-like"/>
    <property type="match status" value="1"/>
</dbReference>
<keyword evidence="10" id="KW-0285">Flavoprotein</keyword>
<dbReference type="InterPro" id="IPR017927">
    <property type="entry name" value="FAD-bd_FR_type"/>
</dbReference>
<dbReference type="GO" id="GO:0006790">
    <property type="term" value="P:sulfur compound metabolic process"/>
    <property type="evidence" value="ECO:0007669"/>
    <property type="project" value="TreeGrafter"/>
</dbReference>
<reference evidence="22" key="2">
    <citation type="submission" date="2014-06" db="EMBL/GenBank/DDBJ databases">
        <title>The complete genome of Blastobotrys (Arxula) adeninivorans LS3 - a yeast of biotechnological interest.</title>
        <authorList>
            <person name="Kunze G."/>
            <person name="Gaillardin C."/>
            <person name="Czernicka M."/>
            <person name="Durrens P."/>
            <person name="Martin T."/>
            <person name="Boer E."/>
            <person name="Gabaldon T."/>
            <person name="Cruz J."/>
            <person name="Talla E."/>
            <person name="Marck C."/>
            <person name="Goffeau A."/>
            <person name="Barbe V."/>
            <person name="Baret P."/>
            <person name="Baronian K."/>
            <person name="Beier S."/>
            <person name="Bleykasten C."/>
            <person name="Bode R."/>
            <person name="Casaregola S."/>
            <person name="Despons L."/>
            <person name="Fairhead C."/>
            <person name="Giersberg M."/>
            <person name="Gierski P."/>
            <person name="Hahnel U."/>
            <person name="Hartmann A."/>
            <person name="Jankowska D."/>
            <person name="Jubin C."/>
            <person name="Jung P."/>
            <person name="Lafontaine I."/>
            <person name="Leh-Louis V."/>
            <person name="Lemaire M."/>
            <person name="Marcet-Houben M."/>
            <person name="Mascher M."/>
            <person name="Morel G."/>
            <person name="Richard G.-F."/>
            <person name="Riechen J."/>
            <person name="Sacerdot C."/>
            <person name="Sarkar A."/>
            <person name="Savel G."/>
            <person name="Schacherer J."/>
            <person name="Sherman D."/>
            <person name="Straub M.-L."/>
            <person name="Stein N."/>
            <person name="Thierry A."/>
            <person name="Trautwein-Schult A."/>
            <person name="Westhof E."/>
            <person name="Worch S."/>
            <person name="Dujon B."/>
            <person name="Souciet J.-L."/>
            <person name="Wincker P."/>
            <person name="Scholz U."/>
            <person name="Neuveglise N."/>
        </authorList>
    </citation>
    <scope>NUCLEOTIDE SEQUENCE</scope>
    <source>
        <strain evidence="22">LS3</strain>
    </source>
</reference>
<dbReference type="Pfam" id="PF00175">
    <property type="entry name" value="NAD_binding_1"/>
    <property type="match status" value="1"/>
</dbReference>
<keyword evidence="16" id="KW-0534">Nitrate assimilation</keyword>
<dbReference type="SMART" id="SM01117">
    <property type="entry name" value="Cyt-b5"/>
    <property type="match status" value="1"/>
</dbReference>
<evidence type="ECO:0000256" key="13">
    <source>
        <dbReference type="ARBA" id="ARBA00022857"/>
    </source>
</evidence>
<dbReference type="InterPro" id="IPR008333">
    <property type="entry name" value="Cbr1-like_FAD-bd_dom"/>
</dbReference>
<evidence type="ECO:0000256" key="18">
    <source>
        <dbReference type="ARBA" id="ARBA00049155"/>
    </source>
</evidence>
<dbReference type="PANTHER" id="PTHR19372:SF7">
    <property type="entry name" value="SULFITE OXIDASE, MITOCHONDRIAL"/>
    <property type="match status" value="1"/>
</dbReference>
<feature type="domain" description="FAD-binding FR-type" evidence="21">
    <location>
        <begin position="591"/>
        <end position="700"/>
    </location>
</feature>
<sequence>MAPEYQTVEKILTGPAFQGPSKAEHVLELDKKTPDSHVPRDERLVRLTGAHPFNSEAPLDLLYNAGFITPSSLHFVRNHGPVPESTNDVLDWEIEIDGMVERPLKISLRELIEEIEQVTLPVTLVCAGNRRKEQNMVKKGTGFNWGAAGISTSLWTGFLMRDVLRLARPLRGAKYLCMEGCDKLPNGAYGTCIILPWAMDFDRAVMLAWKQNGALLEPDHGRPLRALVPGVIGGRSVKWLKKLTITDSPSKNFYHIYDNRVLPTMVTPEMAKEYQKWWMDERYAIMNLNVQSITTVPEHDSQLKIDGSPDQSFTIRGFAYNGGGIRVGHVEVSLDGGSTWRLASIDYPEDSFRETKVEELFGGKIDMYQRHLCFCWCFWDIKVSVSELANANGILVRAMDVNMTVQPRNMYWNVSSMLNNWWYRVAIRKEGNILRFEHPVLPALQKGGWMDRVKAQGGDILDNNYGEETNESVAKKGAVKKEGPSLINPDVLNNIISHEELQKHENEQSPWIVVDGQVYDVTDYLESHPGGPESITMVAATDVTEDFMAIHSDTAKALLKKYHIGTLASAPAAADAESTSEPPGPVFLEPKKWKTLKLTEREVVSSDSRILTFKLEHPEQTSGLPVGKHLFLRAKDTNGYVMRAYTPVSSHKEIGEIRLLIKVYFPNKDQPGGKMTTLLEQLKVGDPLEFKGPTGSFEYHGNGAVLFRGMKSTVKRFYMISGGSGITPCYQVLKDIAENSEDTTEAVLLFGNRYEDDILCKSELCRFEQMTQGRIRIKLWLSGKMDQCNTQHTPGRIDLQIMDRELSHMKEGHDSMLLVCGPEGMVETAKTWQKSRNIEDFRVVYF</sequence>
<dbReference type="GO" id="GO:0006809">
    <property type="term" value="P:nitric oxide biosynthetic process"/>
    <property type="evidence" value="ECO:0007669"/>
    <property type="project" value="InterPro"/>
</dbReference>
<dbReference type="GO" id="GO:0050464">
    <property type="term" value="F:nitrate reductase (NADPH) activity"/>
    <property type="evidence" value="ECO:0007669"/>
    <property type="project" value="UniProtKB-EC"/>
</dbReference>
<evidence type="ECO:0000256" key="3">
    <source>
        <dbReference type="ARBA" id="ARBA00003838"/>
    </source>
</evidence>
<dbReference type="GO" id="GO:0008482">
    <property type="term" value="F:sulfite oxidase activity"/>
    <property type="evidence" value="ECO:0007669"/>
    <property type="project" value="TreeGrafter"/>
</dbReference>
<evidence type="ECO:0000256" key="14">
    <source>
        <dbReference type="ARBA" id="ARBA00023002"/>
    </source>
</evidence>
<dbReference type="Gene3D" id="3.10.120.10">
    <property type="entry name" value="Cytochrome b5-like heme/steroid binding domain"/>
    <property type="match status" value="1"/>
</dbReference>
<keyword evidence="8 19" id="KW-0500">Molybdenum</keyword>
<dbReference type="GO" id="GO:0020037">
    <property type="term" value="F:heme binding"/>
    <property type="evidence" value="ECO:0007669"/>
    <property type="project" value="InterPro"/>
</dbReference>
<dbReference type="GO" id="GO:0043546">
    <property type="term" value="F:molybdopterin cofactor binding"/>
    <property type="evidence" value="ECO:0007669"/>
    <property type="project" value="InterPro"/>
</dbReference>
<dbReference type="Gene3D" id="3.90.420.10">
    <property type="entry name" value="Oxidoreductase, molybdopterin-binding domain"/>
    <property type="match status" value="1"/>
</dbReference>
<keyword evidence="17" id="KW-1015">Disulfide bond</keyword>
<evidence type="ECO:0000256" key="5">
    <source>
        <dbReference type="ARBA" id="ARBA00011738"/>
    </source>
</evidence>
<dbReference type="InterPro" id="IPR022407">
    <property type="entry name" value="OxRdtase_Mopterin_BS"/>
</dbReference>
<evidence type="ECO:0000256" key="15">
    <source>
        <dbReference type="ARBA" id="ARBA00023004"/>
    </source>
</evidence>
<dbReference type="InterPro" id="IPR017938">
    <property type="entry name" value="Riboflavin_synthase-like_b-brl"/>
</dbReference>
<keyword evidence="12" id="KW-0274">FAD</keyword>
<dbReference type="PANTHER" id="PTHR19372">
    <property type="entry name" value="SULFITE REDUCTASE"/>
    <property type="match status" value="1"/>
</dbReference>
<keyword evidence="9" id="KW-0349">Heme</keyword>
<reference evidence="22" key="1">
    <citation type="submission" date="2014-02" db="EMBL/GenBank/DDBJ databases">
        <authorList>
            <person name="Genoscope - CEA"/>
        </authorList>
    </citation>
    <scope>NUCLEOTIDE SEQUENCE</scope>
    <source>
        <strain evidence="22">LS3</strain>
    </source>
</reference>
<dbReference type="InterPro" id="IPR014756">
    <property type="entry name" value="Ig_E-set"/>
</dbReference>
<keyword evidence="15" id="KW-0408">Iron</keyword>
<dbReference type="GO" id="GO:0030151">
    <property type="term" value="F:molybdenum ion binding"/>
    <property type="evidence" value="ECO:0007669"/>
    <property type="project" value="InterPro"/>
</dbReference>
<comment type="function">
    <text evidence="3">Nitrate reductase is a key enzyme involved in the first step of nitrate assimilation in plants, fungi and bacteria.</text>
</comment>
<organism evidence="22">
    <name type="scientific">Blastobotrys adeninivorans</name>
    <name type="common">Yeast</name>
    <name type="synonym">Arxula adeninivorans</name>
    <dbReference type="NCBI Taxonomy" id="409370"/>
    <lineage>
        <taxon>Eukaryota</taxon>
        <taxon>Fungi</taxon>
        <taxon>Dikarya</taxon>
        <taxon>Ascomycota</taxon>
        <taxon>Saccharomycotina</taxon>
        <taxon>Dipodascomycetes</taxon>
        <taxon>Dipodascales</taxon>
        <taxon>Trichomonascaceae</taxon>
        <taxon>Blastobotrys</taxon>
    </lineage>
</organism>
<dbReference type="InterPro" id="IPR001199">
    <property type="entry name" value="Cyt_B5-like_heme/steroid-bd"/>
</dbReference>
<dbReference type="SUPFAM" id="SSF81296">
    <property type="entry name" value="E set domains"/>
    <property type="match status" value="1"/>
</dbReference>
<evidence type="ECO:0000256" key="11">
    <source>
        <dbReference type="ARBA" id="ARBA00022723"/>
    </source>
</evidence>
<evidence type="ECO:0000256" key="10">
    <source>
        <dbReference type="ARBA" id="ARBA00022630"/>
    </source>
</evidence>
<dbReference type="InterPro" id="IPR005066">
    <property type="entry name" value="MoCF_OxRdtse_dimer"/>
</dbReference>
<dbReference type="Gene3D" id="2.40.30.10">
    <property type="entry name" value="Translation factors"/>
    <property type="match status" value="1"/>
</dbReference>
<dbReference type="PhylomeDB" id="A0A060T1U8"/>
<dbReference type="Gene3D" id="2.60.40.650">
    <property type="match status" value="1"/>
</dbReference>
<proteinExistence type="inferred from homology"/>
<comment type="catalytic activity">
    <reaction evidence="18">
        <text>nitrite + NADP(+) + H2O = nitrate + NADPH + H(+)</text>
        <dbReference type="Rhea" id="RHEA:19061"/>
        <dbReference type="ChEBI" id="CHEBI:15377"/>
        <dbReference type="ChEBI" id="CHEBI:15378"/>
        <dbReference type="ChEBI" id="CHEBI:16301"/>
        <dbReference type="ChEBI" id="CHEBI:17632"/>
        <dbReference type="ChEBI" id="CHEBI:57783"/>
        <dbReference type="ChEBI" id="CHEBI:58349"/>
        <dbReference type="EC" id="1.7.1.3"/>
    </reaction>
</comment>
<accession>A0A060T1U8</accession>
<dbReference type="InterPro" id="IPR036400">
    <property type="entry name" value="Cyt_B5-like_heme/steroid_sf"/>
</dbReference>
<dbReference type="InterPro" id="IPR012137">
    <property type="entry name" value="Nitr_rd_NADH"/>
</dbReference>
<comment type="cofactor">
    <cofactor evidence="1">
        <name>heme</name>
        <dbReference type="ChEBI" id="CHEBI:30413"/>
    </cofactor>
</comment>
<dbReference type="SUPFAM" id="SSF55856">
    <property type="entry name" value="Cytochrome b5-like heme/steroid binding domain"/>
    <property type="match status" value="1"/>
</dbReference>
<dbReference type="GO" id="GO:0042128">
    <property type="term" value="P:nitrate assimilation"/>
    <property type="evidence" value="ECO:0007669"/>
    <property type="project" value="UniProtKB-KW"/>
</dbReference>
<evidence type="ECO:0000256" key="7">
    <source>
        <dbReference type="ARBA" id="ARBA00015499"/>
    </source>
</evidence>
<keyword evidence="13" id="KW-0521">NADP</keyword>
<keyword evidence="14 22" id="KW-0560">Oxidoreductase</keyword>
<feature type="domain" description="Cytochrome b5 heme-binding" evidence="20">
    <location>
        <begin position="493"/>
        <end position="568"/>
    </location>
</feature>
<gene>
    <name evidence="22" type="ORF">GNLVRS02_ARAD1C19184g</name>
</gene>
<dbReference type="PROSITE" id="PS51384">
    <property type="entry name" value="FAD_FR"/>
    <property type="match status" value="1"/>
</dbReference>
<dbReference type="SUPFAM" id="SSF56524">
    <property type="entry name" value="Oxidoreductase molybdopterin-binding domain"/>
    <property type="match status" value="1"/>
</dbReference>
<dbReference type="CDD" id="cd06183">
    <property type="entry name" value="cyt_b5_reduct_like"/>
    <property type="match status" value="1"/>
</dbReference>
<dbReference type="EC" id="1.7.1.3" evidence="6"/>
<dbReference type="PROSITE" id="PS50255">
    <property type="entry name" value="CYTOCHROME_B5_2"/>
    <property type="match status" value="1"/>
</dbReference>
<evidence type="ECO:0000256" key="8">
    <source>
        <dbReference type="ARBA" id="ARBA00022505"/>
    </source>
</evidence>
<protein>
    <recommendedName>
        <fullName evidence="7">Nitrate reductase [NADPH]</fullName>
        <ecNumber evidence="6">1.7.1.3</ecNumber>
    </recommendedName>
</protein>
<name>A0A060T1U8_BLAAD</name>
<dbReference type="InterPro" id="IPR039261">
    <property type="entry name" value="FNR_nucleotide-bd"/>
</dbReference>
<dbReference type="PRINTS" id="PR00406">
    <property type="entry name" value="CYTB5RDTASE"/>
</dbReference>
<comment type="similarity">
    <text evidence="4">Belongs to the nitrate reductase family.</text>
</comment>
<dbReference type="SUPFAM" id="SSF52343">
    <property type="entry name" value="Ferredoxin reductase-like, C-terminal NADP-linked domain"/>
    <property type="match status" value="1"/>
</dbReference>
<dbReference type="PIRSF" id="PIRSF000233">
    <property type="entry name" value="Nitr_rd_NADH"/>
    <property type="match status" value="1"/>
</dbReference>
<dbReference type="PROSITE" id="PS00191">
    <property type="entry name" value="CYTOCHROME_B5_1"/>
    <property type="match status" value="1"/>
</dbReference>
<evidence type="ECO:0000256" key="4">
    <source>
        <dbReference type="ARBA" id="ARBA00006253"/>
    </source>
</evidence>
<dbReference type="PRINTS" id="PR00407">
    <property type="entry name" value="EUMOPTERIN"/>
</dbReference>
<evidence type="ECO:0000256" key="6">
    <source>
        <dbReference type="ARBA" id="ARBA00012673"/>
    </source>
</evidence>
<evidence type="ECO:0000256" key="19">
    <source>
        <dbReference type="PIRSR" id="PIRSR000233-1"/>
    </source>
</evidence>
<dbReference type="InterPro" id="IPR001709">
    <property type="entry name" value="Flavoprot_Pyr_Nucl_cyt_Rdtase"/>
</dbReference>